<sequence>MPNVDCLDDSLYASGGKGSMRYLFLHGGHSQLPLGDNVSVEAKVLVQNTLGEIIFDDSPDQPTSQYQFLDRSLKSVNGKEDAYIPKQVFVEKMLINVSIPTLLDQADTPSSENVSYVTLLILGRTGVDQASFQDYEYLKSMLHLFVPRFGRAISRISDAYLPGDALNLSREVASLMMVPSGDTKNLRTFLGMYAKRYMIKSPNEVEILERCLLHMLKMPFELSSAIRYGLILH</sequence>
<reference evidence="1" key="1">
    <citation type="submission" date="2025-02" db="EMBL/GenBank/DDBJ databases">
        <authorList>
            <consortium name="NCBI Genome Project"/>
        </authorList>
    </citation>
    <scope>NUCLEOTIDE SEQUENCE</scope>
</reference>
<dbReference type="AlphaFoldDB" id="A0AAJ8C187"/>
<dbReference type="GeneID" id="84591285"/>
<organism evidence="1">
    <name type="scientific">Aspergillus niger</name>
    <dbReference type="NCBI Taxonomy" id="5061"/>
    <lineage>
        <taxon>Eukaryota</taxon>
        <taxon>Fungi</taxon>
        <taxon>Dikarya</taxon>
        <taxon>Ascomycota</taxon>
        <taxon>Pezizomycotina</taxon>
        <taxon>Eurotiomycetes</taxon>
        <taxon>Eurotiomycetidae</taxon>
        <taxon>Eurotiales</taxon>
        <taxon>Aspergillaceae</taxon>
        <taxon>Aspergillus</taxon>
        <taxon>Aspergillus subgen. Circumdati</taxon>
    </lineage>
</organism>
<gene>
    <name evidence="1" type="ORF">An07g01800</name>
</gene>
<reference evidence="1" key="2">
    <citation type="submission" date="2025-08" db="UniProtKB">
        <authorList>
            <consortium name="RefSeq"/>
        </authorList>
    </citation>
    <scope>IDENTIFICATION</scope>
</reference>
<dbReference type="KEGG" id="ang:An07g01800"/>
<accession>A0AAJ8C187</accession>
<dbReference type="VEuPathDB" id="FungiDB:An07g01800"/>
<dbReference type="RefSeq" id="XP_059606151.1">
    <property type="nucleotide sequence ID" value="XM_059748251.1"/>
</dbReference>
<name>A0AAJ8C187_ASPNG</name>
<proteinExistence type="predicted"/>
<evidence type="ECO:0000313" key="1">
    <source>
        <dbReference type="RefSeq" id="XP_059606151.1"/>
    </source>
</evidence>
<protein>
    <submittedName>
        <fullName evidence="1">Uncharacterized protein</fullName>
    </submittedName>
</protein>